<dbReference type="Pfam" id="PF00155">
    <property type="entry name" value="Aminotran_1_2"/>
    <property type="match status" value="1"/>
</dbReference>
<comment type="cofactor">
    <cofactor evidence="1">
        <name>pyridoxal 5'-phosphate</name>
        <dbReference type="ChEBI" id="CHEBI:597326"/>
    </cofactor>
</comment>
<evidence type="ECO:0000256" key="3">
    <source>
        <dbReference type="ARBA" id="ARBA00022679"/>
    </source>
</evidence>
<keyword evidence="3 5" id="KW-0808">Transferase</keyword>
<dbReference type="Gene3D" id="3.40.640.10">
    <property type="entry name" value="Type I PLP-dependent aspartate aminotransferase-like (Major domain)"/>
    <property type="match status" value="1"/>
</dbReference>
<reference evidence="5 6" key="1">
    <citation type="submission" date="2019-02" db="EMBL/GenBank/DDBJ databases">
        <title>Prokaryotic population dynamics and viral predation in marine succession experiment using metagenomics: the confinement effect.</title>
        <authorList>
            <person name="Haro-Moreno J.M."/>
            <person name="Rodriguez-Valera F."/>
            <person name="Lopez-Perez M."/>
        </authorList>
    </citation>
    <scope>NUCLEOTIDE SEQUENCE [LARGE SCALE GENOMIC DNA]</scope>
    <source>
        <strain evidence="5">MED-G170</strain>
    </source>
</reference>
<evidence type="ECO:0000313" key="6">
    <source>
        <dbReference type="Proteomes" id="UP000315889"/>
    </source>
</evidence>
<dbReference type="InterPro" id="IPR050881">
    <property type="entry name" value="LL-DAP_aminotransferase"/>
</dbReference>
<dbReference type="SUPFAM" id="SSF53383">
    <property type="entry name" value="PLP-dependent transferases"/>
    <property type="match status" value="1"/>
</dbReference>
<dbReference type="GO" id="GO:0009089">
    <property type="term" value="P:lysine biosynthetic process via diaminopimelate"/>
    <property type="evidence" value="ECO:0007669"/>
    <property type="project" value="InterPro"/>
</dbReference>
<dbReference type="NCBIfam" id="TIGR03538">
    <property type="entry name" value="DapC_gpp"/>
    <property type="match status" value="1"/>
</dbReference>
<accession>A0A520MGW6</accession>
<feature type="domain" description="Aminotransferase class I/classII large" evidence="4">
    <location>
        <begin position="32"/>
        <end position="382"/>
    </location>
</feature>
<evidence type="ECO:0000256" key="2">
    <source>
        <dbReference type="ARBA" id="ARBA00022576"/>
    </source>
</evidence>
<dbReference type="GO" id="GO:0009016">
    <property type="term" value="F:succinyldiaminopimelate transaminase activity"/>
    <property type="evidence" value="ECO:0007669"/>
    <property type="project" value="UniProtKB-EC"/>
</dbReference>
<dbReference type="EC" id="2.6.1.17" evidence="5"/>
<dbReference type="PANTHER" id="PTHR42832">
    <property type="entry name" value="AMINO ACID AMINOTRANSFERASE"/>
    <property type="match status" value="1"/>
</dbReference>
<keyword evidence="2 5" id="KW-0032">Aminotransferase</keyword>
<dbReference type="InterPro" id="IPR004839">
    <property type="entry name" value="Aminotransferase_I/II_large"/>
</dbReference>
<dbReference type="CDD" id="cd00609">
    <property type="entry name" value="AAT_like"/>
    <property type="match status" value="1"/>
</dbReference>
<comment type="caution">
    <text evidence="5">The sequence shown here is derived from an EMBL/GenBank/DDBJ whole genome shotgun (WGS) entry which is preliminary data.</text>
</comment>
<dbReference type="EMBL" id="SHBP01000004">
    <property type="protein sequence ID" value="RZO20464.1"/>
    <property type="molecule type" value="Genomic_DNA"/>
</dbReference>
<dbReference type="InterPro" id="IPR019878">
    <property type="entry name" value="DapC_beta/gammaproteobac"/>
</dbReference>
<dbReference type="Gene3D" id="3.90.1150.10">
    <property type="entry name" value="Aspartate Aminotransferase, domain 1"/>
    <property type="match status" value="1"/>
</dbReference>
<dbReference type="PANTHER" id="PTHR42832:SF3">
    <property type="entry name" value="L-GLUTAMINE--4-(METHYLSULFANYL)-2-OXOBUTANOATE AMINOTRANSFERASE"/>
    <property type="match status" value="1"/>
</dbReference>
<sequence>MNPNLQKLQAYPFERLSALKKHILPPSDLNHISLSIGEPKHPAPSFVKDVLANSIDEIEKYPTTRGTLELRTTICNWLIKRFDLAPDSVTPDKSVLPVCGTREALFSFTQSAINTGGCAGLPVVVMPNPFYQIYEGAALLAGAEPFYVKCDSETNFTPDLTKVPPEIWERCQLLQLCSPGNPTGAVMSLEAMEQAIYLADKYNFTIASDECYSEVYLDEQNPPIGLLQACRDIGRHDYARCVVFHSLSKRSNLPGLRSGFVAGDATLIADFLKFRTYHGSSMSLPVQKASIAAWNDEDHTVENRELYRQKFTAVTQVLNGYLDFPEPNASFYLWAKTPIDDIEFARELYASKNITLLPGQFLSRPSKNYNPGQNRIRMALVAETTECIEAALRIKDFISSFKDKRDA</sequence>
<dbReference type="InterPro" id="IPR015421">
    <property type="entry name" value="PyrdxlP-dep_Trfase_major"/>
</dbReference>
<protein>
    <submittedName>
        <fullName evidence="5">Succinyldiaminopimelate transaminase</fullName>
        <ecNumber evidence="5">2.6.1.17</ecNumber>
    </submittedName>
</protein>
<dbReference type="GO" id="GO:0030170">
    <property type="term" value="F:pyridoxal phosphate binding"/>
    <property type="evidence" value="ECO:0007669"/>
    <property type="project" value="InterPro"/>
</dbReference>
<name>A0A520MGW6_9GAMM</name>
<evidence type="ECO:0000256" key="1">
    <source>
        <dbReference type="ARBA" id="ARBA00001933"/>
    </source>
</evidence>
<organism evidence="5 6">
    <name type="scientific">SAR92 clade bacterium</name>
    <dbReference type="NCBI Taxonomy" id="2315479"/>
    <lineage>
        <taxon>Bacteria</taxon>
        <taxon>Pseudomonadati</taxon>
        <taxon>Pseudomonadota</taxon>
        <taxon>Gammaproteobacteria</taxon>
        <taxon>Cellvibrionales</taxon>
        <taxon>Porticoccaceae</taxon>
        <taxon>SAR92 clade</taxon>
    </lineage>
</organism>
<proteinExistence type="predicted"/>
<dbReference type="InterPro" id="IPR015424">
    <property type="entry name" value="PyrdxlP-dep_Trfase"/>
</dbReference>
<gene>
    <name evidence="5" type="primary">dapC</name>
    <name evidence="5" type="ORF">EVB03_04170</name>
</gene>
<dbReference type="InterPro" id="IPR015422">
    <property type="entry name" value="PyrdxlP-dep_Trfase_small"/>
</dbReference>
<dbReference type="AlphaFoldDB" id="A0A520MGW6"/>
<evidence type="ECO:0000259" key="4">
    <source>
        <dbReference type="Pfam" id="PF00155"/>
    </source>
</evidence>
<evidence type="ECO:0000313" key="5">
    <source>
        <dbReference type="EMBL" id="RZO20464.1"/>
    </source>
</evidence>
<dbReference type="Proteomes" id="UP000315889">
    <property type="component" value="Unassembled WGS sequence"/>
</dbReference>